<feature type="transmembrane region" description="Helical" evidence="17">
    <location>
        <begin position="258"/>
        <end position="278"/>
    </location>
</feature>
<feature type="transmembrane region" description="Helical" evidence="17">
    <location>
        <begin position="290"/>
        <end position="309"/>
    </location>
</feature>
<keyword evidence="12 17" id="KW-0520">NAD</keyword>
<evidence type="ECO:0000256" key="2">
    <source>
        <dbReference type="ARBA" id="ARBA00004225"/>
    </source>
</evidence>
<feature type="transmembrane region" description="Helical" evidence="17">
    <location>
        <begin position="227"/>
        <end position="246"/>
    </location>
</feature>
<keyword evidence="7 17" id="KW-0679">Respiratory chain</keyword>
<comment type="subcellular location">
    <subcellularLocation>
        <location evidence="2 17">Mitochondrion membrane</location>
        <topology evidence="2 17">Multi-pass membrane protein</topology>
    </subcellularLocation>
</comment>
<comment type="function">
    <text evidence="1">Core subunit of the mitochondrial membrane respiratory chain NADH dehydrogenase (Complex I) that is believed to belong to the minimal assembly required for catalysis. Complex I functions in the transfer of electrons from NADH to the respiratory chain. The immediate electron acceptor for the enzyme is believed to be ubiquinone.</text>
</comment>
<evidence type="ECO:0000256" key="4">
    <source>
        <dbReference type="ARBA" id="ARBA00012944"/>
    </source>
</evidence>
<keyword evidence="6 17" id="KW-0813">Transport</keyword>
<feature type="transmembrane region" description="Helical" evidence="17">
    <location>
        <begin position="167"/>
        <end position="190"/>
    </location>
</feature>
<evidence type="ECO:0000256" key="10">
    <source>
        <dbReference type="ARBA" id="ARBA00022982"/>
    </source>
</evidence>
<comment type="catalytic activity">
    <reaction evidence="16 17">
        <text>a ubiquinone + NADH + 5 H(+)(in) = a ubiquinol + NAD(+) + 4 H(+)(out)</text>
        <dbReference type="Rhea" id="RHEA:29091"/>
        <dbReference type="Rhea" id="RHEA-COMP:9565"/>
        <dbReference type="Rhea" id="RHEA-COMP:9566"/>
        <dbReference type="ChEBI" id="CHEBI:15378"/>
        <dbReference type="ChEBI" id="CHEBI:16389"/>
        <dbReference type="ChEBI" id="CHEBI:17976"/>
        <dbReference type="ChEBI" id="CHEBI:57540"/>
        <dbReference type="ChEBI" id="CHEBI:57945"/>
        <dbReference type="EC" id="7.1.1.2"/>
    </reaction>
</comment>
<keyword evidence="15 17" id="KW-0472">Membrane</keyword>
<geneLocation type="mitochondrion" evidence="19"/>
<feature type="transmembrane region" description="Helical" evidence="17">
    <location>
        <begin position="79"/>
        <end position="96"/>
    </location>
</feature>
<protein>
    <recommendedName>
        <fullName evidence="5 17">NADH-ubiquinone oxidoreductase chain 4</fullName>
        <ecNumber evidence="4 17">7.1.1.2</ecNumber>
    </recommendedName>
</protein>
<dbReference type="Pfam" id="PF00361">
    <property type="entry name" value="Proton_antipo_M"/>
    <property type="match status" value="1"/>
</dbReference>
<keyword evidence="10 17" id="KW-0249">Electron transport</keyword>
<evidence type="ECO:0000313" key="19">
    <source>
        <dbReference type="EMBL" id="QTH31102.1"/>
    </source>
</evidence>
<evidence type="ECO:0000256" key="7">
    <source>
        <dbReference type="ARBA" id="ARBA00022660"/>
    </source>
</evidence>
<evidence type="ECO:0000259" key="18">
    <source>
        <dbReference type="Pfam" id="PF00361"/>
    </source>
</evidence>
<keyword evidence="8 17" id="KW-0812">Transmembrane</keyword>
<feature type="transmembrane region" description="Helical" evidence="17">
    <location>
        <begin position="367"/>
        <end position="387"/>
    </location>
</feature>
<evidence type="ECO:0000256" key="15">
    <source>
        <dbReference type="ARBA" id="ARBA00023136"/>
    </source>
</evidence>
<keyword evidence="9" id="KW-1278">Translocase</keyword>
<dbReference type="PANTHER" id="PTHR43507:SF20">
    <property type="entry name" value="NADH-UBIQUINONE OXIDOREDUCTASE CHAIN 4"/>
    <property type="match status" value="1"/>
</dbReference>
<evidence type="ECO:0000256" key="9">
    <source>
        <dbReference type="ARBA" id="ARBA00022967"/>
    </source>
</evidence>
<evidence type="ECO:0000256" key="5">
    <source>
        <dbReference type="ARBA" id="ARBA00021006"/>
    </source>
</evidence>
<feature type="transmembrane region" description="Helical" evidence="17">
    <location>
        <begin position="53"/>
        <end position="72"/>
    </location>
</feature>
<dbReference type="EC" id="7.1.1.2" evidence="4 17"/>
<evidence type="ECO:0000256" key="3">
    <source>
        <dbReference type="ARBA" id="ARBA00009025"/>
    </source>
</evidence>
<feature type="transmembrane region" description="Helical" evidence="17">
    <location>
        <begin position="407"/>
        <end position="423"/>
    </location>
</feature>
<proteinExistence type="inferred from homology"/>
<comment type="function">
    <text evidence="17">Core subunit of the mitochondrial membrane respiratory chain NADH dehydrogenase (Complex I) which catalyzes electron transfer from NADH through the respiratory chain, using ubiquinone as an electron acceptor. Essential for the catalytic activity and assembly of complex I.</text>
</comment>
<evidence type="ECO:0000256" key="14">
    <source>
        <dbReference type="ARBA" id="ARBA00023128"/>
    </source>
</evidence>
<reference evidence="19" key="1">
    <citation type="submission" date="2020-08" db="EMBL/GenBank/DDBJ databases">
        <authorList>
            <person name="He A.A."/>
            <person name="Guo J.J."/>
            <person name="Huang Z.Z."/>
            <person name="Liu J.J."/>
            <person name="Xu X.X."/>
        </authorList>
    </citation>
    <scope>NUCLEOTIDE SEQUENCE</scope>
</reference>
<feature type="domain" description="NADH:quinone oxidoreductase/Mrp antiporter transmembrane" evidence="18">
    <location>
        <begin position="100"/>
        <end position="374"/>
    </location>
</feature>
<dbReference type="GO" id="GO:0048039">
    <property type="term" value="F:ubiquinone binding"/>
    <property type="evidence" value="ECO:0007669"/>
    <property type="project" value="TreeGrafter"/>
</dbReference>
<dbReference type="PRINTS" id="PR01437">
    <property type="entry name" value="NUOXDRDTASE4"/>
</dbReference>
<sequence>MMTIIIPSLTILLFKKNNHLILMTLGFNMLIWSLFYANKSYENIFNLLLGMDWISFPLIQLTLFSSFLIFISSYYLKKISSFILWIYIFVMMSFFASSPFLFYVMFECSMIPTFLIISILGNSLDRLQASIYLIFYMMTGSLPLLAAIIFLLYNHSFFMNSILSKSINFMILTLMAFLIKLPMFFFHLWLPKAHVEAPMEGSMILASILLKMGGYGLIRFMNFFDKLNIWFSSILMSISLTSILFTSWMCMRQKDLKVLIAYSSVSHMALTLSGIITLKDIGVKGSILMMVSHGISSSALFFSLTLIYHSIHSRNLILFKSLMLVYPSLSFWWFIFSISNFSAPPSVGMLSEILIFMSLLNWELINFILILIGSFSISIFCIILFSVTSHNSNISNSNLFLIPKKNFNSLSIHLFPLILLFFNPNSIL</sequence>
<evidence type="ECO:0000256" key="16">
    <source>
        <dbReference type="ARBA" id="ARBA00049551"/>
    </source>
</evidence>
<feature type="transmembrane region" description="Helical" evidence="17">
    <location>
        <begin position="133"/>
        <end position="155"/>
    </location>
</feature>
<dbReference type="AlphaFoldDB" id="A0A8A5Y7A2"/>
<gene>
    <name evidence="19" type="primary">nad4</name>
</gene>
<feature type="transmembrane region" description="Helical" evidence="17">
    <location>
        <begin position="316"/>
        <end position="335"/>
    </location>
</feature>
<feature type="transmembrane region" description="Helical" evidence="17">
    <location>
        <begin position="20"/>
        <end position="38"/>
    </location>
</feature>
<evidence type="ECO:0000256" key="13">
    <source>
        <dbReference type="ARBA" id="ARBA00023075"/>
    </source>
</evidence>
<dbReference type="InterPro" id="IPR003918">
    <property type="entry name" value="NADH_UbQ_OxRdtase"/>
</dbReference>
<evidence type="ECO:0000256" key="6">
    <source>
        <dbReference type="ARBA" id="ARBA00022448"/>
    </source>
</evidence>
<evidence type="ECO:0000256" key="11">
    <source>
        <dbReference type="ARBA" id="ARBA00022989"/>
    </source>
</evidence>
<keyword evidence="14 17" id="KW-0496">Mitochondrion</keyword>
<keyword evidence="13 17" id="KW-0830">Ubiquinone</keyword>
<dbReference type="GO" id="GO:0031966">
    <property type="term" value="C:mitochondrial membrane"/>
    <property type="evidence" value="ECO:0007669"/>
    <property type="project" value="UniProtKB-SubCell"/>
</dbReference>
<evidence type="ECO:0000256" key="8">
    <source>
        <dbReference type="ARBA" id="ARBA00022692"/>
    </source>
</evidence>
<keyword evidence="11 17" id="KW-1133">Transmembrane helix</keyword>
<dbReference type="InterPro" id="IPR001750">
    <property type="entry name" value="ND/Mrp_TM"/>
</dbReference>
<name>A0A8A5Y7A2_9ARAC</name>
<dbReference type="GO" id="GO:0015990">
    <property type="term" value="P:electron transport coupled proton transport"/>
    <property type="evidence" value="ECO:0007669"/>
    <property type="project" value="TreeGrafter"/>
</dbReference>
<evidence type="ECO:0000256" key="17">
    <source>
        <dbReference type="RuleBase" id="RU003297"/>
    </source>
</evidence>
<dbReference type="GO" id="GO:0042773">
    <property type="term" value="P:ATP synthesis coupled electron transport"/>
    <property type="evidence" value="ECO:0007669"/>
    <property type="project" value="InterPro"/>
</dbReference>
<dbReference type="GO" id="GO:0008137">
    <property type="term" value="F:NADH dehydrogenase (ubiquinone) activity"/>
    <property type="evidence" value="ECO:0007669"/>
    <property type="project" value="UniProtKB-UniRule"/>
</dbReference>
<dbReference type="GO" id="GO:0003954">
    <property type="term" value="F:NADH dehydrogenase activity"/>
    <property type="evidence" value="ECO:0007669"/>
    <property type="project" value="TreeGrafter"/>
</dbReference>
<dbReference type="EMBL" id="MT832081">
    <property type="protein sequence ID" value="QTH31102.1"/>
    <property type="molecule type" value="Genomic_DNA"/>
</dbReference>
<evidence type="ECO:0000256" key="12">
    <source>
        <dbReference type="ARBA" id="ARBA00023027"/>
    </source>
</evidence>
<evidence type="ECO:0000256" key="1">
    <source>
        <dbReference type="ARBA" id="ARBA00003257"/>
    </source>
</evidence>
<dbReference type="PANTHER" id="PTHR43507">
    <property type="entry name" value="NADH-UBIQUINONE OXIDOREDUCTASE CHAIN 4"/>
    <property type="match status" value="1"/>
</dbReference>
<comment type="similarity">
    <text evidence="3 17">Belongs to the complex I subunit 4 family.</text>
</comment>
<accession>A0A8A5Y7A2</accession>
<organism evidence="19">
    <name type="scientific">Atypus karschi</name>
    <dbReference type="NCBI Taxonomy" id="2337319"/>
    <lineage>
        <taxon>Eukaryota</taxon>
        <taxon>Metazoa</taxon>
        <taxon>Ecdysozoa</taxon>
        <taxon>Arthropoda</taxon>
        <taxon>Chelicerata</taxon>
        <taxon>Arachnida</taxon>
        <taxon>Araneae</taxon>
        <taxon>Mygalomorphae</taxon>
        <taxon>Atypoidea</taxon>
        <taxon>Atypidae</taxon>
        <taxon>Atypus</taxon>
    </lineage>
</organism>